<keyword evidence="8" id="KW-1185">Reference proteome</keyword>
<evidence type="ECO:0000256" key="1">
    <source>
        <dbReference type="ARBA" id="ARBA00004141"/>
    </source>
</evidence>
<dbReference type="InterPro" id="IPR010432">
    <property type="entry name" value="RDD"/>
</dbReference>
<evidence type="ECO:0000313" key="8">
    <source>
        <dbReference type="Proteomes" id="UP000017813"/>
    </source>
</evidence>
<dbReference type="GO" id="GO:0016020">
    <property type="term" value="C:membrane"/>
    <property type="evidence" value="ECO:0007669"/>
    <property type="project" value="UniProtKB-SubCell"/>
</dbReference>
<comment type="subcellular location">
    <subcellularLocation>
        <location evidence="1">Membrane</location>
        <topology evidence="1">Multi-pass membrane protein</topology>
    </subcellularLocation>
</comment>
<feature type="transmembrane region" description="Helical" evidence="5">
    <location>
        <begin position="47"/>
        <end position="68"/>
    </location>
</feature>
<gene>
    <name evidence="7" type="ORF">HMPREF9021_01956</name>
</gene>
<dbReference type="STRING" id="641147.HMPREF9021_01956"/>
<keyword evidence="3 5" id="KW-1133">Transmembrane helix</keyword>
<feature type="transmembrane region" description="Helical" evidence="5">
    <location>
        <begin position="133"/>
        <end position="151"/>
    </location>
</feature>
<dbReference type="KEGG" id="smur:BWP33_08630"/>
<feature type="transmembrane region" description="Helical" evidence="5">
    <location>
        <begin position="21"/>
        <end position="41"/>
    </location>
</feature>
<keyword evidence="4 5" id="KW-0472">Membrane</keyword>
<dbReference type="RefSeq" id="WP_002642237.1">
    <property type="nucleotide sequence ID" value="NZ_CP019448.1"/>
</dbReference>
<proteinExistence type="predicted"/>
<feature type="domain" description="RDD" evidence="6">
    <location>
        <begin position="7"/>
        <end position="164"/>
    </location>
</feature>
<name>V9HK61_9NEIS</name>
<evidence type="ECO:0000256" key="4">
    <source>
        <dbReference type="ARBA" id="ARBA00023136"/>
    </source>
</evidence>
<evidence type="ECO:0000313" key="7">
    <source>
        <dbReference type="EMBL" id="EFG30187.1"/>
    </source>
</evidence>
<dbReference type="AlphaFoldDB" id="V9HK61"/>
<accession>V9HK61</accession>
<dbReference type="OrthoDB" id="5298807at2"/>
<keyword evidence="2 5" id="KW-0812">Transmembrane</keyword>
<protein>
    <recommendedName>
        <fullName evidence="6">RDD domain-containing protein</fullName>
    </recommendedName>
</protein>
<evidence type="ECO:0000256" key="3">
    <source>
        <dbReference type="ARBA" id="ARBA00022989"/>
    </source>
</evidence>
<organism evidence="7 8">
    <name type="scientific">Simonsiella muelleri ATCC 29453</name>
    <dbReference type="NCBI Taxonomy" id="641147"/>
    <lineage>
        <taxon>Bacteria</taxon>
        <taxon>Pseudomonadati</taxon>
        <taxon>Pseudomonadota</taxon>
        <taxon>Betaproteobacteria</taxon>
        <taxon>Neisseriales</taxon>
        <taxon>Neisseriaceae</taxon>
        <taxon>Simonsiella</taxon>
    </lineage>
</organism>
<feature type="transmembrane region" description="Helical" evidence="5">
    <location>
        <begin position="105"/>
        <end position="127"/>
    </location>
</feature>
<dbReference type="eggNOG" id="COG1714">
    <property type="taxonomic scope" value="Bacteria"/>
</dbReference>
<evidence type="ECO:0000256" key="2">
    <source>
        <dbReference type="ARBA" id="ARBA00022692"/>
    </source>
</evidence>
<evidence type="ECO:0000256" key="5">
    <source>
        <dbReference type="SAM" id="Phobius"/>
    </source>
</evidence>
<dbReference type="HOGENOM" id="CLU_053152_4_2_4"/>
<reference evidence="7 8" key="1">
    <citation type="submission" date="2010-03" db="EMBL/GenBank/DDBJ databases">
        <authorList>
            <consortium name="The Broad Institute Genome Sequencing Platform"/>
            <person name="Ward D."/>
            <person name="Earl A."/>
            <person name="Feldgarden M."/>
            <person name="Gevers D."/>
            <person name="Young S."/>
            <person name="Zeng Q."/>
            <person name="Koehrsen M."/>
            <person name="Alvarado L."/>
            <person name="Berlin A.M."/>
            <person name="Borenstein D."/>
            <person name="Chapman S.B."/>
            <person name="Chen Z."/>
            <person name="Engels R."/>
            <person name="Freedman E."/>
            <person name="Gellesch M."/>
            <person name="Goldberg J."/>
            <person name="Griggs A."/>
            <person name="Gujja S."/>
            <person name="Heilman E.R."/>
            <person name="Heiman D.I."/>
            <person name="Hepburn T.A."/>
            <person name="Howarth C."/>
            <person name="Jen D."/>
            <person name="Larson L."/>
            <person name="Mehta T."/>
            <person name="Park D."/>
            <person name="Pearson M."/>
            <person name="Richards J."/>
            <person name="Roberts A."/>
            <person name="Saif S."/>
            <person name="Shea T.D."/>
            <person name="Shenoy N."/>
            <person name="Sisk P."/>
            <person name="Stolte C."/>
            <person name="Sykes S.N."/>
            <person name="Walk T."/>
            <person name="White J."/>
            <person name="Yandava C."/>
            <person name="Izard J."/>
            <person name="Baranova O.V."/>
            <person name="Blanton J.M."/>
            <person name="Tanner A.C."/>
            <person name="Dewhirst F."/>
            <person name="Haas B."/>
            <person name="Nusbaum C."/>
            <person name="Birren B."/>
        </authorList>
    </citation>
    <scope>NUCLEOTIDE SEQUENCE [LARGE SCALE GENOMIC DNA]</scope>
    <source>
        <strain evidence="7 8">ATCC 29453</strain>
    </source>
</reference>
<reference evidence="7 8" key="2">
    <citation type="submission" date="2011-10" db="EMBL/GenBank/DDBJ databases">
        <title>The Genome Sequence of Simonsiella muelleri ATCC 29453.</title>
        <authorList>
            <consortium name="The Broad Institute Genome Sequencing Platform"/>
            <consortium name="The Broad Institute Genome Sequencing Center for Infectious Disease"/>
            <person name="Earl A."/>
            <person name="Ward D."/>
            <person name="Feldgarden M."/>
            <person name="Gevers D."/>
            <person name="Izard J."/>
            <person name="Baranova O.V."/>
            <person name="Blanton J.M."/>
            <person name="Tanner A.C."/>
            <person name="Dewhirst F."/>
            <person name="Young S.K."/>
            <person name="Zeng Q."/>
            <person name="Gargeya S."/>
            <person name="Fitzgerald M."/>
            <person name="Haas B."/>
            <person name="Abouelleil A."/>
            <person name="Alvarado L."/>
            <person name="Arachchi H.M."/>
            <person name="Berlin A."/>
            <person name="Brown A."/>
            <person name="Chapman S.B."/>
            <person name="Chen Z."/>
            <person name="Dunbar C."/>
            <person name="Freedman E."/>
            <person name="Gearin G."/>
            <person name="Goldberg J."/>
            <person name="Griggs A."/>
            <person name="Gujja S."/>
            <person name="Heiman D."/>
            <person name="Howarth C."/>
            <person name="Larson L."/>
            <person name="Lui A."/>
            <person name="MacDonald P.J.P."/>
            <person name="Montmayeur A."/>
            <person name="Murphy C."/>
            <person name="Neiman D."/>
            <person name="Pearson M."/>
            <person name="Priest M."/>
            <person name="Roberts A."/>
            <person name="Saif S."/>
            <person name="Shea T."/>
            <person name="Shenoy N."/>
            <person name="Sisk P."/>
            <person name="Stolte C."/>
            <person name="Sykes S."/>
            <person name="Wortman J."/>
            <person name="Nusbaum C."/>
            <person name="Birren B."/>
        </authorList>
    </citation>
    <scope>NUCLEOTIDE SEQUENCE [LARGE SCALE GENOMIC DNA]</scope>
    <source>
        <strain evidence="7 8">ATCC 29453</strain>
    </source>
</reference>
<dbReference type="EMBL" id="ADCY02000041">
    <property type="protein sequence ID" value="EFG30187.1"/>
    <property type="molecule type" value="Genomic_DNA"/>
</dbReference>
<sequence length="174" mass="20425">MKNQNPASFKRRIFALIYESLLIGSVTLLTGLVVGILQTIIQQQISISPKIFSPIYVICLLGAWWFYFKMNWLREQQTLPMRVWKIGLQSVTGNRAILRELRLRFMWACVFLVFVPLLSYAVLGYVGSLKPRAMFGLSLIWWLLPWGFAWLNPRKQFLYDYLAGTELVDWRDKK</sequence>
<dbReference type="Pfam" id="PF06271">
    <property type="entry name" value="RDD"/>
    <property type="match status" value="1"/>
</dbReference>
<evidence type="ECO:0000259" key="6">
    <source>
        <dbReference type="Pfam" id="PF06271"/>
    </source>
</evidence>
<comment type="caution">
    <text evidence="7">The sequence shown here is derived from an EMBL/GenBank/DDBJ whole genome shotgun (WGS) entry which is preliminary data.</text>
</comment>
<dbReference type="Proteomes" id="UP000017813">
    <property type="component" value="Unassembled WGS sequence"/>
</dbReference>